<comment type="subcellular location">
    <subcellularLocation>
        <location evidence="1">Membrane</location>
        <topology evidence="1">Single-pass membrane protein</topology>
    </subcellularLocation>
</comment>
<comment type="similarity">
    <text evidence="2">Belongs to the SMIM12 family.</text>
</comment>
<dbReference type="Proteomes" id="UP001591681">
    <property type="component" value="Unassembled WGS sequence"/>
</dbReference>
<dbReference type="AlphaFoldDB" id="A0ABD1IY02"/>
<evidence type="ECO:0000313" key="8">
    <source>
        <dbReference type="Proteomes" id="UP001591681"/>
    </source>
</evidence>
<evidence type="ECO:0000256" key="6">
    <source>
        <dbReference type="SAM" id="MobiDB-lite"/>
    </source>
</evidence>
<evidence type="ECO:0000256" key="4">
    <source>
        <dbReference type="ARBA" id="ARBA00022989"/>
    </source>
</evidence>
<accession>A0ABD1IY02</accession>
<protein>
    <submittedName>
        <fullName evidence="7">Uncharacterized protein</fullName>
    </submittedName>
</protein>
<keyword evidence="3" id="KW-0812">Transmembrane</keyword>
<keyword evidence="8" id="KW-1185">Reference proteome</keyword>
<comment type="caution">
    <text evidence="7">The sequence shown here is derived from an EMBL/GenBank/DDBJ whole genome shotgun (WGS) entry which is preliminary data.</text>
</comment>
<dbReference type="GO" id="GO:0016020">
    <property type="term" value="C:membrane"/>
    <property type="evidence" value="ECO:0007669"/>
    <property type="project" value="UniProtKB-SubCell"/>
</dbReference>
<evidence type="ECO:0000313" key="7">
    <source>
        <dbReference type="EMBL" id="KAL2079832.1"/>
    </source>
</evidence>
<keyword evidence="5" id="KW-0472">Membrane</keyword>
<dbReference type="InterPro" id="IPR031933">
    <property type="entry name" value="UPF0767"/>
</dbReference>
<evidence type="ECO:0000256" key="1">
    <source>
        <dbReference type="ARBA" id="ARBA00004167"/>
    </source>
</evidence>
<organism evidence="7 8">
    <name type="scientific">Coilia grayii</name>
    <name type="common">Gray's grenadier anchovy</name>
    <dbReference type="NCBI Taxonomy" id="363190"/>
    <lineage>
        <taxon>Eukaryota</taxon>
        <taxon>Metazoa</taxon>
        <taxon>Chordata</taxon>
        <taxon>Craniata</taxon>
        <taxon>Vertebrata</taxon>
        <taxon>Euteleostomi</taxon>
        <taxon>Actinopterygii</taxon>
        <taxon>Neopterygii</taxon>
        <taxon>Teleostei</taxon>
        <taxon>Clupei</taxon>
        <taxon>Clupeiformes</taxon>
        <taxon>Clupeoidei</taxon>
        <taxon>Engraulidae</taxon>
        <taxon>Coilinae</taxon>
        <taxon>Coilia</taxon>
    </lineage>
</organism>
<dbReference type="PANTHER" id="PTHR28599:SF1">
    <property type="entry name" value="SMALL INTEGRAL MEMBRANE PROTEIN 12"/>
    <property type="match status" value="1"/>
</dbReference>
<dbReference type="PANTHER" id="PTHR28599">
    <property type="entry name" value="SMALL INTEGRAL MEMBRANE PROTEIN 12"/>
    <property type="match status" value="1"/>
</dbReference>
<proteinExistence type="inferred from homology"/>
<gene>
    <name evidence="7" type="ORF">ACEWY4_023625</name>
</gene>
<evidence type="ECO:0000256" key="3">
    <source>
        <dbReference type="ARBA" id="ARBA00022692"/>
    </source>
</evidence>
<evidence type="ECO:0000256" key="5">
    <source>
        <dbReference type="ARBA" id="ARBA00023136"/>
    </source>
</evidence>
<name>A0ABD1IY02_9TELE</name>
<reference evidence="7 8" key="1">
    <citation type="submission" date="2024-09" db="EMBL/GenBank/DDBJ databases">
        <title>A chromosome-level genome assembly of Gray's grenadier anchovy, Coilia grayii.</title>
        <authorList>
            <person name="Fu Z."/>
        </authorList>
    </citation>
    <scope>NUCLEOTIDE SEQUENCE [LARGE SCALE GENOMIC DNA]</scope>
    <source>
        <strain evidence="7">G4</strain>
        <tissue evidence="7">Muscle</tissue>
    </source>
</reference>
<dbReference type="Pfam" id="PF15990">
    <property type="entry name" value="UPF0767"/>
    <property type="match status" value="1"/>
</dbReference>
<dbReference type="EMBL" id="JBHFQA010000021">
    <property type="protein sequence ID" value="KAL2079832.1"/>
    <property type="molecule type" value="Genomic_DNA"/>
</dbReference>
<sequence length="104" mass="11591">MLTLLIHHCISNHVARCVDCDAYLRPVRDLPSGVGGRGSGLPSGVVHPGNPTTKQDERGILEVREERRLAELAGRDSTEVISLKEKVEFTPRAVLERNRPEKFH</sequence>
<feature type="region of interest" description="Disordered" evidence="6">
    <location>
        <begin position="33"/>
        <end position="56"/>
    </location>
</feature>
<keyword evidence="4" id="KW-1133">Transmembrane helix</keyword>
<evidence type="ECO:0000256" key="2">
    <source>
        <dbReference type="ARBA" id="ARBA00007304"/>
    </source>
</evidence>